<sequence length="262" mass="28984">MSEQALLRVDDIHKRFGGLTALDGVSMEVHAGRVFGLIGPNGSGKTTLFNVITGFAQPDDGQVVFDGERIDGLSPDKVSRKGLCRTFQASLNPQHMTVMENMLLAPQNQVGENILSTVLRIGRIREQEEESLDRAWDILKLVKLDHQVDTPAGSLSGGQKKLLMLGQALMLRPKLILLDEPVAGVNPRLIEDIVEVIRKLQRQGQNFLIIEHNMQVVRQLCDTIHVLDAGRVLASGATRETLQREEVLKAYLGRRTREEAGA</sequence>
<keyword evidence="2" id="KW-0547">Nucleotide-binding</keyword>
<dbReference type="FunFam" id="3.40.50.300:FF:000421">
    <property type="entry name" value="Branched-chain amino acid ABC transporter ATP-binding protein"/>
    <property type="match status" value="1"/>
</dbReference>
<evidence type="ECO:0000256" key="1">
    <source>
        <dbReference type="ARBA" id="ARBA00022448"/>
    </source>
</evidence>
<evidence type="ECO:0000259" key="4">
    <source>
        <dbReference type="PROSITE" id="PS50893"/>
    </source>
</evidence>
<dbReference type="PROSITE" id="PS50893">
    <property type="entry name" value="ABC_TRANSPORTER_2"/>
    <property type="match status" value="1"/>
</dbReference>
<evidence type="ECO:0000313" key="6">
    <source>
        <dbReference type="Proteomes" id="UP000199415"/>
    </source>
</evidence>
<dbReference type="InterPro" id="IPR017871">
    <property type="entry name" value="ABC_transporter-like_CS"/>
</dbReference>
<dbReference type="OrthoDB" id="9779872at2"/>
<dbReference type="SUPFAM" id="SSF52540">
    <property type="entry name" value="P-loop containing nucleoside triphosphate hydrolases"/>
    <property type="match status" value="1"/>
</dbReference>
<dbReference type="SMART" id="SM00382">
    <property type="entry name" value="AAA"/>
    <property type="match status" value="1"/>
</dbReference>
<accession>A0A1G7NDU2</accession>
<evidence type="ECO:0000313" key="5">
    <source>
        <dbReference type="EMBL" id="SDF72203.1"/>
    </source>
</evidence>
<keyword evidence="3 5" id="KW-0067">ATP-binding</keyword>
<dbReference type="InterPro" id="IPR051120">
    <property type="entry name" value="ABC_AA/LPS_Transport"/>
</dbReference>
<dbReference type="GO" id="GO:0005886">
    <property type="term" value="C:plasma membrane"/>
    <property type="evidence" value="ECO:0007669"/>
    <property type="project" value="TreeGrafter"/>
</dbReference>
<keyword evidence="1" id="KW-0813">Transport</keyword>
<dbReference type="RefSeq" id="WP_090018775.1">
    <property type="nucleotide sequence ID" value="NZ_FNCE01000002.1"/>
</dbReference>
<dbReference type="InterPro" id="IPR003593">
    <property type="entry name" value="AAA+_ATPase"/>
</dbReference>
<evidence type="ECO:0000256" key="2">
    <source>
        <dbReference type="ARBA" id="ARBA00022741"/>
    </source>
</evidence>
<organism evidence="5 6">
    <name type="scientific">Limimonas halophila</name>
    <dbReference type="NCBI Taxonomy" id="1082479"/>
    <lineage>
        <taxon>Bacteria</taxon>
        <taxon>Pseudomonadati</taxon>
        <taxon>Pseudomonadota</taxon>
        <taxon>Alphaproteobacteria</taxon>
        <taxon>Rhodospirillales</taxon>
        <taxon>Rhodovibrionaceae</taxon>
        <taxon>Limimonas</taxon>
    </lineage>
</organism>
<dbReference type="Gene3D" id="3.40.50.300">
    <property type="entry name" value="P-loop containing nucleotide triphosphate hydrolases"/>
    <property type="match status" value="1"/>
</dbReference>
<feature type="domain" description="ABC transporter" evidence="4">
    <location>
        <begin position="7"/>
        <end position="254"/>
    </location>
</feature>
<dbReference type="InterPro" id="IPR003439">
    <property type="entry name" value="ABC_transporter-like_ATP-bd"/>
</dbReference>
<dbReference type="PROSITE" id="PS00211">
    <property type="entry name" value="ABC_TRANSPORTER_1"/>
    <property type="match status" value="1"/>
</dbReference>
<gene>
    <name evidence="5" type="ORF">SAMN05216241_102130</name>
</gene>
<dbReference type="CDD" id="cd03219">
    <property type="entry name" value="ABC_Mj1267_LivG_branched"/>
    <property type="match status" value="1"/>
</dbReference>
<dbReference type="GO" id="GO:0005524">
    <property type="term" value="F:ATP binding"/>
    <property type="evidence" value="ECO:0007669"/>
    <property type="project" value="UniProtKB-KW"/>
</dbReference>
<protein>
    <submittedName>
        <fullName evidence="5">Amino acid/amide ABC transporter ATP-binding protein 1, HAAT family</fullName>
    </submittedName>
</protein>
<dbReference type="STRING" id="1082479.SAMN05216241_102130"/>
<dbReference type="Proteomes" id="UP000199415">
    <property type="component" value="Unassembled WGS sequence"/>
</dbReference>
<dbReference type="PANTHER" id="PTHR45772">
    <property type="entry name" value="CONSERVED COMPONENT OF ABC TRANSPORTER FOR NATURAL AMINO ACIDS-RELATED"/>
    <property type="match status" value="1"/>
</dbReference>
<reference evidence="5 6" key="1">
    <citation type="submission" date="2016-10" db="EMBL/GenBank/DDBJ databases">
        <authorList>
            <person name="de Groot N.N."/>
        </authorList>
    </citation>
    <scope>NUCLEOTIDE SEQUENCE [LARGE SCALE GENOMIC DNA]</scope>
    <source>
        <strain evidence="5 6">DSM 25584</strain>
    </source>
</reference>
<name>A0A1G7NDU2_9PROT</name>
<dbReference type="InterPro" id="IPR027417">
    <property type="entry name" value="P-loop_NTPase"/>
</dbReference>
<dbReference type="GO" id="GO:0016887">
    <property type="term" value="F:ATP hydrolysis activity"/>
    <property type="evidence" value="ECO:0007669"/>
    <property type="project" value="InterPro"/>
</dbReference>
<evidence type="ECO:0000256" key="3">
    <source>
        <dbReference type="ARBA" id="ARBA00022840"/>
    </source>
</evidence>
<dbReference type="AlphaFoldDB" id="A0A1G7NDU2"/>
<dbReference type="Pfam" id="PF00005">
    <property type="entry name" value="ABC_tran"/>
    <property type="match status" value="1"/>
</dbReference>
<dbReference type="EMBL" id="FNCE01000002">
    <property type="protein sequence ID" value="SDF72203.1"/>
    <property type="molecule type" value="Genomic_DNA"/>
</dbReference>
<proteinExistence type="predicted"/>
<dbReference type="PANTHER" id="PTHR45772:SF9">
    <property type="entry name" value="CONSERVED COMPONENT OF ABC TRANSPORTER FOR NATURAL AMINO ACIDS"/>
    <property type="match status" value="1"/>
</dbReference>
<keyword evidence="6" id="KW-1185">Reference proteome</keyword>